<dbReference type="InterPro" id="IPR013785">
    <property type="entry name" value="Aldolase_TIM"/>
</dbReference>
<comment type="pathway">
    <text evidence="3">Carbohydrate biosynthesis; gluconeogenesis.</text>
</comment>
<sequence>MSKKYIIANWKILPASWGEAQQILDSTSEYFTAEGLKEFSVVVCPPFVFIEEVGKLLSATSLGNYIELGAQDVVDTLPQLARYVIVGHSDRRWKLGETDAVVNQKLKAALQKELTPIVCIGEKSREGDYKKFLEDQVEATFSGLSGDEVEKCLIAYEPVWAISTTPGAKPDTPESALESINIIKNTLALNFSLSTFRFLYGGSITSKNAKEFLSLPEFSGVLVGGASVDREEFVKILKLV</sequence>
<evidence type="ECO:0000256" key="2">
    <source>
        <dbReference type="ARBA" id="ARBA00023235"/>
    </source>
</evidence>
<keyword evidence="3" id="KW-0312">Gluconeogenesis</keyword>
<comment type="subunit">
    <text evidence="3">Homodimer.</text>
</comment>
<reference evidence="4 5" key="1">
    <citation type="journal article" date="2016" name="Nat. Commun.">
        <title>Thousands of microbial genomes shed light on interconnected biogeochemical processes in an aquifer system.</title>
        <authorList>
            <person name="Anantharaman K."/>
            <person name="Brown C.T."/>
            <person name="Hug L.A."/>
            <person name="Sharon I."/>
            <person name="Castelle C.J."/>
            <person name="Probst A.J."/>
            <person name="Thomas B.C."/>
            <person name="Singh A."/>
            <person name="Wilkins M.J."/>
            <person name="Karaoz U."/>
            <person name="Brodie E.L."/>
            <person name="Williams K.H."/>
            <person name="Hubbard S.S."/>
            <person name="Banfield J.F."/>
        </authorList>
    </citation>
    <scope>NUCLEOTIDE SEQUENCE [LARGE SCALE GENOMIC DNA]</scope>
</reference>
<dbReference type="GO" id="GO:0019563">
    <property type="term" value="P:glycerol catabolic process"/>
    <property type="evidence" value="ECO:0007669"/>
    <property type="project" value="TreeGrafter"/>
</dbReference>
<dbReference type="GO" id="GO:0006094">
    <property type="term" value="P:gluconeogenesis"/>
    <property type="evidence" value="ECO:0007669"/>
    <property type="project" value="UniProtKB-UniPathway"/>
</dbReference>
<dbReference type="EC" id="5.3.1.1" evidence="3"/>
<dbReference type="PANTHER" id="PTHR21139">
    <property type="entry name" value="TRIOSEPHOSPHATE ISOMERASE"/>
    <property type="match status" value="1"/>
</dbReference>
<comment type="similarity">
    <text evidence="1 3">Belongs to the triosephosphate isomerase family.</text>
</comment>
<evidence type="ECO:0000313" key="4">
    <source>
        <dbReference type="EMBL" id="OGN09813.1"/>
    </source>
</evidence>
<protein>
    <recommendedName>
        <fullName evidence="3">Triosephosphate isomerase</fullName>
        <ecNumber evidence="3">5.3.1.1</ecNumber>
    </recommendedName>
</protein>
<keyword evidence="3" id="KW-0963">Cytoplasm</keyword>
<dbReference type="UniPathway" id="UPA00109">
    <property type="reaction ID" value="UER00189"/>
</dbReference>
<keyword evidence="2 3" id="KW-0413">Isomerase</keyword>
<evidence type="ECO:0000256" key="3">
    <source>
        <dbReference type="RuleBase" id="RU363013"/>
    </source>
</evidence>
<comment type="catalytic activity">
    <reaction evidence="3">
        <text>D-glyceraldehyde 3-phosphate = dihydroxyacetone phosphate</text>
        <dbReference type="Rhea" id="RHEA:18585"/>
        <dbReference type="ChEBI" id="CHEBI:57642"/>
        <dbReference type="ChEBI" id="CHEBI:59776"/>
        <dbReference type="EC" id="5.3.1.1"/>
    </reaction>
</comment>
<dbReference type="Gene3D" id="3.20.20.70">
    <property type="entry name" value="Aldolase class I"/>
    <property type="match status" value="1"/>
</dbReference>
<dbReference type="GO" id="GO:0046166">
    <property type="term" value="P:glyceraldehyde-3-phosphate biosynthetic process"/>
    <property type="evidence" value="ECO:0007669"/>
    <property type="project" value="TreeGrafter"/>
</dbReference>
<name>A0A1F8F9H2_9BACT</name>
<dbReference type="PROSITE" id="PS51440">
    <property type="entry name" value="TIM_2"/>
    <property type="match status" value="1"/>
</dbReference>
<comment type="subcellular location">
    <subcellularLocation>
        <location evidence="3">Cytoplasm</location>
    </subcellularLocation>
</comment>
<keyword evidence="3" id="KW-0324">Glycolysis</keyword>
<evidence type="ECO:0000256" key="1">
    <source>
        <dbReference type="ARBA" id="ARBA00007422"/>
    </source>
</evidence>
<dbReference type="InterPro" id="IPR000652">
    <property type="entry name" value="Triosephosphate_isomerase"/>
</dbReference>
<dbReference type="Proteomes" id="UP000177167">
    <property type="component" value="Unassembled WGS sequence"/>
</dbReference>
<organism evidence="4 5">
    <name type="scientific">Candidatus Yanofskybacteria bacterium RIFCSPHIGHO2_02_FULL_41_11</name>
    <dbReference type="NCBI Taxonomy" id="1802675"/>
    <lineage>
        <taxon>Bacteria</taxon>
        <taxon>Candidatus Yanofskyibacteriota</taxon>
    </lineage>
</organism>
<accession>A0A1F8F9H2</accession>
<dbReference type="CDD" id="cd00311">
    <property type="entry name" value="TIM"/>
    <property type="match status" value="1"/>
</dbReference>
<evidence type="ECO:0000313" key="5">
    <source>
        <dbReference type="Proteomes" id="UP000177167"/>
    </source>
</evidence>
<dbReference type="SUPFAM" id="SSF51351">
    <property type="entry name" value="Triosephosphate isomerase (TIM)"/>
    <property type="match status" value="1"/>
</dbReference>
<dbReference type="PANTHER" id="PTHR21139:SF42">
    <property type="entry name" value="TRIOSEPHOSPHATE ISOMERASE"/>
    <property type="match status" value="1"/>
</dbReference>
<dbReference type="Pfam" id="PF00121">
    <property type="entry name" value="TIM"/>
    <property type="match status" value="2"/>
</dbReference>
<dbReference type="AlphaFoldDB" id="A0A1F8F9H2"/>
<comment type="pathway">
    <text evidence="3">Carbohydrate degradation; glycolysis; D-glyceraldehyde 3-phosphate from glycerone phosphate: step 1/1.</text>
</comment>
<gene>
    <name evidence="4" type="ORF">A3J46_00330</name>
</gene>
<dbReference type="EMBL" id="MGJP01000025">
    <property type="protein sequence ID" value="OGN09813.1"/>
    <property type="molecule type" value="Genomic_DNA"/>
</dbReference>
<dbReference type="InterPro" id="IPR035990">
    <property type="entry name" value="TIM_sf"/>
</dbReference>
<comment type="caution">
    <text evidence="4">The sequence shown here is derived from an EMBL/GenBank/DDBJ whole genome shotgun (WGS) entry which is preliminary data.</text>
</comment>
<dbReference type="GO" id="GO:0006096">
    <property type="term" value="P:glycolytic process"/>
    <property type="evidence" value="ECO:0007669"/>
    <property type="project" value="UniProtKB-UniPathway"/>
</dbReference>
<dbReference type="GO" id="GO:0004807">
    <property type="term" value="F:triose-phosphate isomerase activity"/>
    <property type="evidence" value="ECO:0007669"/>
    <property type="project" value="UniProtKB-EC"/>
</dbReference>
<proteinExistence type="inferred from homology"/>
<dbReference type="UniPathway" id="UPA00138"/>
<dbReference type="GO" id="GO:0005829">
    <property type="term" value="C:cytosol"/>
    <property type="evidence" value="ECO:0007669"/>
    <property type="project" value="TreeGrafter"/>
</dbReference>